<evidence type="ECO:0000313" key="2">
    <source>
        <dbReference type="EMBL" id="WOK06330.1"/>
    </source>
</evidence>
<reference evidence="2 3" key="1">
    <citation type="journal article" date="2023" name="Microbiol. Resour. Announc.">
        <title>Complete Genome Sequence of Imperialibacter roseus strain P4T.</title>
        <authorList>
            <person name="Tizabi D.R."/>
            <person name="Bachvaroff T."/>
            <person name="Hill R.T."/>
        </authorList>
    </citation>
    <scope>NUCLEOTIDE SEQUENCE [LARGE SCALE GENOMIC DNA]</scope>
    <source>
        <strain evidence="2 3">P4T</strain>
    </source>
</reference>
<dbReference type="PROSITE" id="PS51257">
    <property type="entry name" value="PROKAR_LIPOPROTEIN"/>
    <property type="match status" value="1"/>
</dbReference>
<gene>
    <name evidence="2" type="ORF">RT717_24965</name>
</gene>
<evidence type="ECO:0000256" key="1">
    <source>
        <dbReference type="SAM" id="SignalP"/>
    </source>
</evidence>
<protein>
    <submittedName>
        <fullName evidence="2">DUF4403 family protein</fullName>
    </submittedName>
</protein>
<name>A0ABZ0IMT7_9BACT</name>
<dbReference type="Proteomes" id="UP001302349">
    <property type="component" value="Chromosome"/>
</dbReference>
<feature type="chain" id="PRO_5045387936" evidence="1">
    <location>
        <begin position="24"/>
        <end position="474"/>
    </location>
</feature>
<accession>A0ABZ0IMT7</accession>
<proteinExistence type="predicted"/>
<keyword evidence="1" id="KW-0732">Signal</keyword>
<feature type="signal peptide" evidence="1">
    <location>
        <begin position="1"/>
        <end position="23"/>
    </location>
</feature>
<dbReference type="EMBL" id="CP136051">
    <property type="protein sequence ID" value="WOK06330.1"/>
    <property type="molecule type" value="Genomic_DNA"/>
</dbReference>
<sequence>MDILKCLAVTVALALALASCKKAKTDAPERTTLDSTLAPPVSRLTIPLSFSLDKVEALINEKIDGTFLRKRVAVNTNDSLYFELTKQQPIILTWKAPDLRYRAHLKVSGQYMKNILGVKIQNQTPIEFELELLFKTELGFEKDWSIRPKTVIDEIVWKSDPVMNLGIATINFRKPVEKALNDHQDSLTLKLDGFMKETIDTRKIIEKIWSDLQQPIRLKKDEPRIWLLAKAETLKARWTRGPERQITAQAELTAQISTLVEGDDLTVSPVPLPEFSFQTDHQDSLVASVLCTLPFDLVNKYSRKKLLGLRIDSAGYSAQIKDVEVYGTKDGLAVKLGLTGDVRGDVYLQGKPVIDRTSKSFKIEDFDFVVDSDDAVLASADWLLHSSIKTMVEKQLTYELQPYADMIPMLITSGIEKGKLAEKLEVYIDSWEIMPIATLITSKDLQMIIQVRGMAEIRLQEIRKDSTQQKAISQ</sequence>
<organism evidence="2 3">
    <name type="scientific">Imperialibacter roseus</name>
    <dbReference type="NCBI Taxonomy" id="1324217"/>
    <lineage>
        <taxon>Bacteria</taxon>
        <taxon>Pseudomonadati</taxon>
        <taxon>Bacteroidota</taxon>
        <taxon>Cytophagia</taxon>
        <taxon>Cytophagales</taxon>
        <taxon>Flammeovirgaceae</taxon>
        <taxon>Imperialibacter</taxon>
    </lineage>
</organism>
<dbReference type="RefSeq" id="WP_317489056.1">
    <property type="nucleotide sequence ID" value="NZ_CP136051.1"/>
</dbReference>
<keyword evidence="3" id="KW-1185">Reference proteome</keyword>
<evidence type="ECO:0000313" key="3">
    <source>
        <dbReference type="Proteomes" id="UP001302349"/>
    </source>
</evidence>
<dbReference type="InterPro" id="IPR025515">
    <property type="entry name" value="DUF4403"/>
</dbReference>
<dbReference type="Pfam" id="PF14356">
    <property type="entry name" value="DUF4403"/>
    <property type="match status" value="1"/>
</dbReference>